<dbReference type="GO" id="GO:0005524">
    <property type="term" value="F:ATP binding"/>
    <property type="evidence" value="ECO:0007669"/>
    <property type="project" value="UniProtKB-KW"/>
</dbReference>
<evidence type="ECO:0000313" key="8">
    <source>
        <dbReference type="EMBL" id="ARK19492.1"/>
    </source>
</evidence>
<organism evidence="8">
    <name type="scientific">Streptomyces zelensis</name>
    <dbReference type="NCBI Taxonomy" id="1981977"/>
    <lineage>
        <taxon>Bacteria</taxon>
        <taxon>Bacillati</taxon>
        <taxon>Actinomycetota</taxon>
        <taxon>Actinomycetes</taxon>
        <taxon>Kitasatosporales</taxon>
        <taxon>Streptomycetaceae</taxon>
        <taxon>Streptomyces</taxon>
    </lineage>
</organism>
<evidence type="ECO:0000256" key="4">
    <source>
        <dbReference type="ARBA" id="ARBA00022741"/>
    </source>
</evidence>
<dbReference type="PANTHER" id="PTHR42711">
    <property type="entry name" value="ABC TRANSPORTER ATP-BINDING PROTEIN"/>
    <property type="match status" value="1"/>
</dbReference>
<reference evidence="8" key="1">
    <citation type="journal article" date="2017" name="ACS Chem. Biol.">
        <title>Unified Biosynthetic Origin of the Benzodipyrrole Subunits in CC-1065.</title>
        <authorList>
            <person name="Wu S."/>
            <person name="Jian X.H."/>
            <person name="Yuan H."/>
            <person name="Jin W.B."/>
            <person name="Yin Y."/>
            <person name="Wang L.Y."/>
            <person name="Zhao J."/>
            <person name="Tang G.L."/>
        </authorList>
    </citation>
    <scope>NUCLEOTIDE SEQUENCE</scope>
    <source>
        <strain evidence="8">NRRL 11183</strain>
    </source>
</reference>
<dbReference type="PROSITE" id="PS50893">
    <property type="entry name" value="ABC_TRANSPORTER_2"/>
    <property type="match status" value="1"/>
</dbReference>
<evidence type="ECO:0000256" key="3">
    <source>
        <dbReference type="ARBA" id="ARBA00022448"/>
    </source>
</evidence>
<name>A0A1W6EUU3_9ACTN</name>
<dbReference type="InterPro" id="IPR003593">
    <property type="entry name" value="AAA+_ATPase"/>
</dbReference>
<dbReference type="AlphaFoldDB" id="A0A1W6EUU3"/>
<accession>A0A1W6EUU3</accession>
<keyword evidence="5" id="KW-0067">ATP-binding</keyword>
<dbReference type="InterPro" id="IPR003439">
    <property type="entry name" value="ABC_transporter-like_ATP-bd"/>
</dbReference>
<dbReference type="SMART" id="SM00382">
    <property type="entry name" value="AAA"/>
    <property type="match status" value="1"/>
</dbReference>
<dbReference type="PANTHER" id="PTHR42711:SF5">
    <property type="entry name" value="ABC TRANSPORTER ATP-BINDING PROTEIN NATA"/>
    <property type="match status" value="1"/>
</dbReference>
<comment type="similarity">
    <text evidence="2">Belongs to the ABC transporter superfamily.</text>
</comment>
<keyword evidence="4" id="KW-0547">Nucleotide-binding</keyword>
<dbReference type="GO" id="GO:0005886">
    <property type="term" value="C:plasma membrane"/>
    <property type="evidence" value="ECO:0007669"/>
    <property type="project" value="UniProtKB-SubCell"/>
</dbReference>
<keyword evidence="3" id="KW-0813">Transport</keyword>
<comment type="subcellular location">
    <subcellularLocation>
        <location evidence="1">Cell membrane</location>
        <topology evidence="1">Peripheral membrane protein</topology>
    </subcellularLocation>
</comment>
<keyword evidence="6" id="KW-0046">Antibiotic resistance</keyword>
<sequence length="324" mass="34663">MADQTGNGPPVLQVRGLDYRVSPEFALRGISFEVAAGEGVAIIGSNGAGKTTVIRLVAGLLKPHSGTVTVCGTDARRWGRVSHHVGYVQQAKELPDGVTVEAYVRYQLRLRRADPGRLPELLALADLESSAGQYVRNLSGGSQRKLHLITAVAHRPDLLILDEPTAGLDPSAQQTLLRLVADLKKDGVGVLFASHHRHELDALADSVVVLHGGRQAPGTSLADIARTAGNPRLVLETHPDDDPGPLQEWSRTLVARHDTVRAVHPARSGADVELERGEHPRALGEIVTLAHRDGIALRAASYHQATLADIVQVIARHTGLETSP</sequence>
<evidence type="ECO:0000256" key="5">
    <source>
        <dbReference type="ARBA" id="ARBA00022840"/>
    </source>
</evidence>
<evidence type="ECO:0000259" key="7">
    <source>
        <dbReference type="PROSITE" id="PS50893"/>
    </source>
</evidence>
<dbReference type="GO" id="GO:0016887">
    <property type="term" value="F:ATP hydrolysis activity"/>
    <property type="evidence" value="ECO:0007669"/>
    <property type="project" value="InterPro"/>
</dbReference>
<dbReference type="CDD" id="cd03230">
    <property type="entry name" value="ABC_DR_subfamily_A"/>
    <property type="match status" value="1"/>
</dbReference>
<dbReference type="SUPFAM" id="SSF52540">
    <property type="entry name" value="P-loop containing nucleoside triphosphate hydrolases"/>
    <property type="match status" value="1"/>
</dbReference>
<evidence type="ECO:0000256" key="2">
    <source>
        <dbReference type="ARBA" id="ARBA00005417"/>
    </source>
</evidence>
<dbReference type="Pfam" id="PF00005">
    <property type="entry name" value="ABC_tran"/>
    <property type="match status" value="1"/>
</dbReference>
<dbReference type="Gene3D" id="3.40.50.300">
    <property type="entry name" value="P-loop containing nucleotide triphosphate hydrolases"/>
    <property type="match status" value="1"/>
</dbReference>
<evidence type="ECO:0000256" key="1">
    <source>
        <dbReference type="ARBA" id="ARBA00004202"/>
    </source>
</evidence>
<dbReference type="EMBL" id="KY379149">
    <property type="protein sequence ID" value="ARK19492.1"/>
    <property type="molecule type" value="Genomic_DNA"/>
</dbReference>
<dbReference type="GO" id="GO:0046677">
    <property type="term" value="P:response to antibiotic"/>
    <property type="evidence" value="ECO:0007669"/>
    <property type="project" value="UniProtKB-KW"/>
</dbReference>
<protein>
    <submittedName>
        <fullName evidence="8">Transporter</fullName>
    </submittedName>
</protein>
<feature type="domain" description="ABC transporter" evidence="7">
    <location>
        <begin position="12"/>
        <end position="237"/>
    </location>
</feature>
<proteinExistence type="inferred from homology"/>
<dbReference type="InterPro" id="IPR050763">
    <property type="entry name" value="ABC_transporter_ATP-binding"/>
</dbReference>
<dbReference type="InterPro" id="IPR027417">
    <property type="entry name" value="P-loop_NTPase"/>
</dbReference>
<gene>
    <name evidence="8" type="primary">c10R4</name>
</gene>
<evidence type="ECO:0000256" key="6">
    <source>
        <dbReference type="ARBA" id="ARBA00023251"/>
    </source>
</evidence>